<dbReference type="KEGG" id="mfo:Metfor_1510"/>
<dbReference type="InterPro" id="IPR002774">
    <property type="entry name" value="Flagellin_arc-type"/>
</dbReference>
<dbReference type="RefSeq" id="WP_015285506.1">
    <property type="nucleotide sequence ID" value="NC_019943.1"/>
</dbReference>
<keyword evidence="1" id="KW-0812">Transmembrane</keyword>
<protein>
    <submittedName>
        <fullName evidence="2">Archaebacterial flagellin</fullName>
    </submittedName>
</protein>
<sequence length="165" mass="18342" precursor="true">MSAETFTTAMFLITAVIAAGVLVNAVFPVVYNMAGTFSSATHESDERLRTDFKIVTYTAQKSGTNANIWLKNIGSSRISMSDFTNRSDVFCGEVGKFQRLTWVSSNPTSGQWTNVNYDSNNNNYWDPGETIQVTAYTTIPPNNAVYFQFILPSGVYRTVEFNPVD</sequence>
<dbReference type="GO" id="GO:0097588">
    <property type="term" value="P:archaeal or bacterial-type flagellum-dependent cell motility"/>
    <property type="evidence" value="ECO:0007669"/>
    <property type="project" value="InterPro"/>
</dbReference>
<evidence type="ECO:0000256" key="1">
    <source>
        <dbReference type="SAM" id="Phobius"/>
    </source>
</evidence>
<keyword evidence="1" id="KW-0472">Membrane</keyword>
<dbReference type="AlphaFoldDB" id="L0HGT9"/>
<keyword evidence="2" id="KW-0969">Cilium</keyword>
<dbReference type="EMBL" id="CP003167">
    <property type="protein sequence ID" value="AGB02543.1"/>
    <property type="molecule type" value="Genomic_DNA"/>
</dbReference>
<feature type="transmembrane region" description="Helical" evidence="1">
    <location>
        <begin position="6"/>
        <end position="31"/>
    </location>
</feature>
<name>L0HGT9_METFS</name>
<dbReference type="Pfam" id="PF01917">
    <property type="entry name" value="Flagellin_arch-type"/>
    <property type="match status" value="1"/>
</dbReference>
<keyword evidence="2" id="KW-0966">Cell projection</keyword>
<keyword evidence="1" id="KW-1133">Transmembrane helix</keyword>
<dbReference type="eggNOG" id="arCOG01822">
    <property type="taxonomic scope" value="Archaea"/>
</dbReference>
<proteinExistence type="predicted"/>
<organism evidence="2 3">
    <name type="scientific">Methanoregula formicica (strain DSM 22288 / NBRC 105244 / SMSP)</name>
    <dbReference type="NCBI Taxonomy" id="593750"/>
    <lineage>
        <taxon>Archaea</taxon>
        <taxon>Methanobacteriati</taxon>
        <taxon>Methanobacteriota</taxon>
        <taxon>Stenosarchaea group</taxon>
        <taxon>Methanomicrobia</taxon>
        <taxon>Methanomicrobiales</taxon>
        <taxon>Methanoregulaceae</taxon>
        <taxon>Methanoregula</taxon>
    </lineage>
</organism>
<dbReference type="OrthoDB" id="135845at2157"/>
<keyword evidence="2" id="KW-0282">Flagellum</keyword>
<keyword evidence="3" id="KW-1185">Reference proteome</keyword>
<evidence type="ECO:0000313" key="2">
    <source>
        <dbReference type="EMBL" id="AGB02543.1"/>
    </source>
</evidence>
<gene>
    <name evidence="2" type="ordered locus">Metfor_1510</name>
</gene>
<dbReference type="GO" id="GO:0005198">
    <property type="term" value="F:structural molecule activity"/>
    <property type="evidence" value="ECO:0007669"/>
    <property type="project" value="InterPro"/>
</dbReference>
<evidence type="ECO:0000313" key="3">
    <source>
        <dbReference type="Proteomes" id="UP000010824"/>
    </source>
</evidence>
<reference evidence="3" key="1">
    <citation type="submission" date="2011-12" db="EMBL/GenBank/DDBJ databases">
        <title>Complete sequence of Methanoregula formicicum SMSP.</title>
        <authorList>
            <person name="Lucas S."/>
            <person name="Han J."/>
            <person name="Lapidus A."/>
            <person name="Cheng J.-F."/>
            <person name="Goodwin L."/>
            <person name="Pitluck S."/>
            <person name="Peters L."/>
            <person name="Ovchinnikova G."/>
            <person name="Teshima H."/>
            <person name="Detter J.C."/>
            <person name="Han C."/>
            <person name="Tapia R."/>
            <person name="Land M."/>
            <person name="Hauser L."/>
            <person name="Kyrpides N."/>
            <person name="Ivanova N."/>
            <person name="Pagani I."/>
            <person name="Imachi H."/>
            <person name="Tamaki H."/>
            <person name="Sekiguchi Y."/>
            <person name="Kamagata Y."/>
            <person name="Cadillo-Quiroz H."/>
            <person name="Zinder S."/>
            <person name="Liu W.-T."/>
            <person name="Woyke T."/>
        </authorList>
    </citation>
    <scope>NUCLEOTIDE SEQUENCE [LARGE SCALE GENOMIC DNA]</scope>
    <source>
        <strain evidence="3">DSM 22288 / NBRC 105244 / SMSP</strain>
    </source>
</reference>
<dbReference type="Proteomes" id="UP000010824">
    <property type="component" value="Chromosome"/>
</dbReference>
<dbReference type="HOGENOM" id="CLU_108339_0_0_2"/>
<dbReference type="GeneID" id="14307899"/>
<dbReference type="InParanoid" id="L0HGT9"/>
<dbReference type="STRING" id="593750.Metfor_1510"/>
<accession>L0HGT9</accession>
<reference evidence="2 3" key="2">
    <citation type="journal article" date="2014" name="Genome Announc.">
        <title>Complete Genome Sequence of Methanoregula formicica SMSPT, a Mesophilic Hydrogenotrophic Methanogen Isolated from a Methanogenic Upflow Anaerobic Sludge Blanket Reactor.</title>
        <authorList>
            <person name="Yamamoto K."/>
            <person name="Tamaki H."/>
            <person name="Cadillo-Quiroz H."/>
            <person name="Imachi H."/>
            <person name="Kyrpides N."/>
            <person name="Woyke T."/>
            <person name="Goodwin L."/>
            <person name="Zinder S.H."/>
            <person name="Kamagata Y."/>
            <person name="Liu W.T."/>
        </authorList>
    </citation>
    <scope>NUCLEOTIDE SEQUENCE [LARGE SCALE GENOMIC DNA]</scope>
    <source>
        <strain evidence="3">DSM 22288 / NBRC 105244 / SMSP</strain>
    </source>
</reference>